<dbReference type="GO" id="GO:0005886">
    <property type="term" value="C:plasma membrane"/>
    <property type="evidence" value="ECO:0007669"/>
    <property type="project" value="TreeGrafter"/>
</dbReference>
<dbReference type="GO" id="GO:0050982">
    <property type="term" value="P:detection of mechanical stimulus"/>
    <property type="evidence" value="ECO:0007669"/>
    <property type="project" value="UniProtKB-ARBA"/>
</dbReference>
<dbReference type="SUPFAM" id="SSF50182">
    <property type="entry name" value="Sm-like ribonucleoproteins"/>
    <property type="match status" value="1"/>
</dbReference>
<evidence type="ECO:0000256" key="7">
    <source>
        <dbReference type="ARBA" id="ARBA00023136"/>
    </source>
</evidence>
<feature type="compositionally biased region" description="Low complexity" evidence="9">
    <location>
        <begin position="47"/>
        <end position="64"/>
    </location>
</feature>
<feature type="compositionally biased region" description="Polar residues" evidence="9">
    <location>
        <begin position="65"/>
        <end position="83"/>
    </location>
</feature>
<feature type="domain" description="Mechanosensitive ion channel MscS" evidence="11">
    <location>
        <begin position="392"/>
        <end position="448"/>
    </location>
</feature>
<dbReference type="InterPro" id="IPR016688">
    <property type="entry name" value="MscS-like_plants/fungi"/>
</dbReference>
<keyword evidence="3" id="KW-0813">Transport</keyword>
<dbReference type="PANTHER" id="PTHR31618:SF20">
    <property type="entry name" value="MECHANOSENSITIVE ION CHANNEL PROTEIN 10"/>
    <property type="match status" value="1"/>
</dbReference>
<feature type="transmembrane region" description="Helical" evidence="10">
    <location>
        <begin position="373"/>
        <end position="397"/>
    </location>
</feature>
<organism evidence="12 13">
    <name type="scientific">Actinidia rufa</name>
    <dbReference type="NCBI Taxonomy" id="165716"/>
    <lineage>
        <taxon>Eukaryota</taxon>
        <taxon>Viridiplantae</taxon>
        <taxon>Streptophyta</taxon>
        <taxon>Embryophyta</taxon>
        <taxon>Tracheophyta</taxon>
        <taxon>Spermatophyta</taxon>
        <taxon>Magnoliopsida</taxon>
        <taxon>eudicotyledons</taxon>
        <taxon>Gunneridae</taxon>
        <taxon>Pentapetalae</taxon>
        <taxon>asterids</taxon>
        <taxon>Ericales</taxon>
        <taxon>Actinidiaceae</taxon>
        <taxon>Actinidia</taxon>
    </lineage>
</organism>
<dbReference type="Gene3D" id="2.30.30.60">
    <property type="match status" value="1"/>
</dbReference>
<dbReference type="InterPro" id="IPR023408">
    <property type="entry name" value="MscS_beta-dom_sf"/>
</dbReference>
<evidence type="ECO:0000259" key="11">
    <source>
        <dbReference type="Pfam" id="PF00924"/>
    </source>
</evidence>
<dbReference type="GO" id="GO:0006820">
    <property type="term" value="P:monoatomic anion transport"/>
    <property type="evidence" value="ECO:0007669"/>
    <property type="project" value="TreeGrafter"/>
</dbReference>
<dbReference type="Pfam" id="PF00924">
    <property type="entry name" value="MS_channel_2nd"/>
    <property type="match status" value="1"/>
</dbReference>
<feature type="transmembrane region" description="Helical" evidence="10">
    <location>
        <begin position="341"/>
        <end position="361"/>
    </location>
</feature>
<dbReference type="PANTHER" id="PTHR31618">
    <property type="entry name" value="MECHANOSENSITIVE ION CHANNEL PROTEIN 5"/>
    <property type="match status" value="1"/>
</dbReference>
<proteinExistence type="inferred from homology"/>
<sequence length="783" mass="87802">MDANANANANGKSSTTGEISMTENKKTSPALAGGGEVVVVISGEPTKASNSVSSSAPMSSCPSPETSRFSPSHTSPKIPTNETLTRRKSHASFHYSEDSFEASPGGVRGEDEDEQIYKKVSKQRKLKYKRVKMKVLIEWVVFFCIMGSFVASLTVQKLERHMLCGLEAWKWCLLVLEERVVLCSWFEEECSGLYLVEFGSSYLGFVVQPWGGVIAQDHEDFGMCYVEYCFAADWVLVDVISSSGLSTLSTDVDENFYDGDEQVDKEITNEMEAIAAAYHIFKNVAHTDYRFMIKEEVDLVFPLFEGSETRQIDKKALMDWVVKIAHALNDTKTAVKQLNKLISGILVVVIIVVWLLLLEIATTKVLLVLSSQLLLAGFIFKNICKTIFEVIIFVFVMHPFDVGDRCVIDGTQMIVEEMNILTTVFLRFDNEMIYYPNSVLATKPISNFYRRPDMGDSLEFSIDFTTPVVKIGDLKEKIKIMNRCKNAVHTARQCAELGLSDHCCMLSGDPNHNMVVKEIENVNKIKMALFFNHTMIFQEYGEKLRRKSELVIQMKRIFEELVSIFSKVCTLGSHLSYKSNLAAWHSFKSLHWYGCRRRSTKLKFESGLSPFGMVLREGDDLLVLCAVEGECGAVEENAEACQFCSCISKEFQSTIVHLQWRPDLFHAIITRDGGVLSFGLGESCHVDQSNRITLSPDIGWRAATLKQTTSDHALFRPLSVRPQNKSVVVNYKPRARFEVQASLKEKAITGLTGSFIDSFHGFVLVVIVGAVIGVANFDPVKRS</sequence>
<reference evidence="13" key="1">
    <citation type="submission" date="2019-07" db="EMBL/GenBank/DDBJ databases">
        <title>De Novo Assembly of kiwifruit Actinidia rufa.</title>
        <authorList>
            <person name="Sugita-Konishi S."/>
            <person name="Sato K."/>
            <person name="Mori E."/>
            <person name="Abe Y."/>
            <person name="Kisaki G."/>
            <person name="Hamano K."/>
            <person name="Suezawa K."/>
            <person name="Otani M."/>
            <person name="Fukuda T."/>
            <person name="Manabe T."/>
            <person name="Gomi K."/>
            <person name="Tabuchi M."/>
            <person name="Akimitsu K."/>
            <person name="Kataoka I."/>
        </authorList>
    </citation>
    <scope>NUCLEOTIDE SEQUENCE [LARGE SCALE GENOMIC DNA]</scope>
    <source>
        <strain evidence="13">cv. Fuchu</strain>
    </source>
</reference>
<keyword evidence="7 10" id="KW-0472">Membrane</keyword>
<keyword evidence="5 10" id="KW-1133">Transmembrane helix</keyword>
<comment type="similarity">
    <text evidence="2">Belongs to the MscS (TC 1.A.23) family.</text>
</comment>
<dbReference type="GO" id="GO:0008381">
    <property type="term" value="F:mechanosensitive monoatomic ion channel activity"/>
    <property type="evidence" value="ECO:0007669"/>
    <property type="project" value="TreeGrafter"/>
</dbReference>
<gene>
    <name evidence="12" type="ORF">Acr_00g0055100</name>
</gene>
<feature type="region of interest" description="Disordered" evidence="9">
    <location>
        <begin position="47"/>
        <end position="87"/>
    </location>
</feature>
<dbReference type="Proteomes" id="UP000585474">
    <property type="component" value="Unassembled WGS sequence"/>
</dbReference>
<evidence type="ECO:0000256" key="6">
    <source>
        <dbReference type="ARBA" id="ARBA00023065"/>
    </source>
</evidence>
<feature type="transmembrane region" description="Helical" evidence="10">
    <location>
        <begin position="759"/>
        <end position="777"/>
    </location>
</feature>
<keyword evidence="8" id="KW-0407">Ion channel</keyword>
<dbReference type="InterPro" id="IPR006685">
    <property type="entry name" value="MscS_channel_2nd"/>
</dbReference>
<dbReference type="OrthoDB" id="544685at2759"/>
<keyword evidence="13" id="KW-1185">Reference proteome</keyword>
<dbReference type="FunFam" id="2.30.30.60:FF:000003">
    <property type="entry name" value="Predicted mechanosensitive ion channel"/>
    <property type="match status" value="1"/>
</dbReference>
<evidence type="ECO:0000256" key="3">
    <source>
        <dbReference type="ARBA" id="ARBA00022448"/>
    </source>
</evidence>
<evidence type="ECO:0000256" key="2">
    <source>
        <dbReference type="ARBA" id="ARBA00008017"/>
    </source>
</evidence>
<dbReference type="EMBL" id="BJWL01000297">
    <property type="protein sequence ID" value="GFS37993.1"/>
    <property type="molecule type" value="Genomic_DNA"/>
</dbReference>
<evidence type="ECO:0000313" key="12">
    <source>
        <dbReference type="EMBL" id="GFS37993.1"/>
    </source>
</evidence>
<evidence type="ECO:0000256" key="1">
    <source>
        <dbReference type="ARBA" id="ARBA00004141"/>
    </source>
</evidence>
<feature type="region of interest" description="Disordered" evidence="9">
    <location>
        <begin position="1"/>
        <end position="33"/>
    </location>
</feature>
<accession>A0A7J0DLZ2</accession>
<evidence type="ECO:0000256" key="8">
    <source>
        <dbReference type="ARBA" id="ARBA00023303"/>
    </source>
</evidence>
<dbReference type="AlphaFoldDB" id="A0A7J0DLZ2"/>
<evidence type="ECO:0000313" key="13">
    <source>
        <dbReference type="Proteomes" id="UP000585474"/>
    </source>
</evidence>
<evidence type="ECO:0000256" key="9">
    <source>
        <dbReference type="SAM" id="MobiDB-lite"/>
    </source>
</evidence>
<keyword evidence="4 10" id="KW-0812">Transmembrane</keyword>
<protein>
    <submittedName>
        <fullName evidence="12">Mechanosensitive channel of small conductance-like 10</fullName>
    </submittedName>
</protein>
<evidence type="ECO:0000256" key="5">
    <source>
        <dbReference type="ARBA" id="ARBA00022989"/>
    </source>
</evidence>
<feature type="transmembrane region" description="Helical" evidence="10">
    <location>
        <begin position="135"/>
        <end position="155"/>
    </location>
</feature>
<feature type="compositionally biased region" description="Polar residues" evidence="9">
    <location>
        <begin position="11"/>
        <end position="22"/>
    </location>
</feature>
<feature type="compositionally biased region" description="Low complexity" evidence="9">
    <location>
        <begin position="1"/>
        <end position="10"/>
    </location>
</feature>
<name>A0A7J0DLZ2_9ERIC</name>
<comment type="caution">
    <text evidence="12">The sequence shown here is derived from an EMBL/GenBank/DDBJ whole genome shotgun (WGS) entry which is preliminary data.</text>
</comment>
<evidence type="ECO:0000256" key="10">
    <source>
        <dbReference type="SAM" id="Phobius"/>
    </source>
</evidence>
<keyword evidence="6" id="KW-0406">Ion transport</keyword>
<dbReference type="InterPro" id="IPR010920">
    <property type="entry name" value="LSM_dom_sf"/>
</dbReference>
<evidence type="ECO:0000256" key="4">
    <source>
        <dbReference type="ARBA" id="ARBA00022692"/>
    </source>
</evidence>
<comment type="subcellular location">
    <subcellularLocation>
        <location evidence="1">Membrane</location>
        <topology evidence="1">Multi-pass membrane protein</topology>
    </subcellularLocation>
</comment>